<feature type="non-terminal residue" evidence="2">
    <location>
        <position position="1"/>
    </location>
</feature>
<organism evidence="2 3">
    <name type="scientific">Hoylesella saccharolytica F0055</name>
    <dbReference type="NCBI Taxonomy" id="1127699"/>
    <lineage>
        <taxon>Bacteria</taxon>
        <taxon>Pseudomonadati</taxon>
        <taxon>Bacteroidota</taxon>
        <taxon>Bacteroidia</taxon>
        <taxon>Bacteroidales</taxon>
        <taxon>Prevotellaceae</taxon>
        <taxon>Hoylesella</taxon>
    </lineage>
</organism>
<feature type="transmembrane region" description="Helical" evidence="1">
    <location>
        <begin position="25"/>
        <end position="46"/>
    </location>
</feature>
<protein>
    <submittedName>
        <fullName evidence="2">Uncharacterized protein</fullName>
    </submittedName>
</protein>
<name>L1N466_9BACT</name>
<keyword evidence="3" id="KW-1185">Reference proteome</keyword>
<keyword evidence="1" id="KW-0472">Membrane</keyword>
<keyword evidence="1" id="KW-0812">Transmembrane</keyword>
<evidence type="ECO:0000256" key="1">
    <source>
        <dbReference type="SAM" id="Phobius"/>
    </source>
</evidence>
<dbReference type="STRING" id="1127699.HMPREF9151_02061"/>
<dbReference type="Proteomes" id="UP000010433">
    <property type="component" value="Unassembled WGS sequence"/>
</dbReference>
<reference evidence="2 3" key="1">
    <citation type="submission" date="2012-05" db="EMBL/GenBank/DDBJ databases">
        <authorList>
            <person name="Weinstock G."/>
            <person name="Sodergren E."/>
            <person name="Lobos E.A."/>
            <person name="Fulton L."/>
            <person name="Fulton R."/>
            <person name="Courtney L."/>
            <person name="Fronick C."/>
            <person name="O'Laughlin M."/>
            <person name="Godfrey J."/>
            <person name="Wilson R.M."/>
            <person name="Miner T."/>
            <person name="Farmer C."/>
            <person name="Delehaunty K."/>
            <person name="Cordes M."/>
            <person name="Minx P."/>
            <person name="Tomlinson C."/>
            <person name="Chen J."/>
            <person name="Wollam A."/>
            <person name="Pepin K.H."/>
            <person name="Bhonagiri V."/>
            <person name="Zhang X."/>
            <person name="Suruliraj S."/>
            <person name="Warren W."/>
            <person name="Mitreva M."/>
            <person name="Mardis E.R."/>
            <person name="Wilson R.K."/>
        </authorList>
    </citation>
    <scope>NUCLEOTIDE SEQUENCE [LARGE SCALE GENOMIC DNA]</scope>
    <source>
        <strain evidence="2 3">F0055</strain>
    </source>
</reference>
<proteinExistence type="predicted"/>
<dbReference type="AlphaFoldDB" id="L1N466"/>
<gene>
    <name evidence="2" type="ORF">HMPREF9151_02061</name>
</gene>
<evidence type="ECO:0000313" key="3">
    <source>
        <dbReference type="Proteomes" id="UP000010433"/>
    </source>
</evidence>
<comment type="caution">
    <text evidence="2">The sequence shown here is derived from an EMBL/GenBank/DDBJ whole genome shotgun (WGS) entry which is preliminary data.</text>
</comment>
<evidence type="ECO:0000313" key="2">
    <source>
        <dbReference type="EMBL" id="EKX98137.1"/>
    </source>
</evidence>
<dbReference type="HOGENOM" id="CLU_2966450_0_0_10"/>
<keyword evidence="1" id="KW-1133">Transmembrane helix</keyword>
<sequence>SYQRDAEEKSQIVIQCFLCIELPPWFAICIFCSFYLFAFSPFIVTLPVKILKIRTLTG</sequence>
<dbReference type="EMBL" id="AMEP01000124">
    <property type="protein sequence ID" value="EKX98137.1"/>
    <property type="molecule type" value="Genomic_DNA"/>
</dbReference>
<accession>L1N466</accession>